<reference evidence="3" key="2">
    <citation type="submission" date="2020-09" db="EMBL/GenBank/DDBJ databases">
        <authorList>
            <person name="Sun Q."/>
            <person name="Ohkuma M."/>
        </authorList>
    </citation>
    <scope>NUCLEOTIDE SEQUENCE</scope>
    <source>
        <strain evidence="3">JCM 3172</strain>
    </source>
</reference>
<dbReference type="Proteomes" id="UP000619486">
    <property type="component" value="Unassembled WGS sequence"/>
</dbReference>
<feature type="region of interest" description="Disordered" evidence="1">
    <location>
        <begin position="26"/>
        <end position="177"/>
    </location>
</feature>
<proteinExistence type="predicted"/>
<evidence type="ECO:0000256" key="2">
    <source>
        <dbReference type="SAM" id="SignalP"/>
    </source>
</evidence>
<dbReference type="RefSeq" id="WP_158685732.1">
    <property type="nucleotide sequence ID" value="NZ_BMQQ01000001.1"/>
</dbReference>
<reference evidence="3" key="1">
    <citation type="journal article" date="2014" name="Int. J. Syst. Evol. Microbiol.">
        <title>Complete genome sequence of Corynebacterium casei LMG S-19264T (=DSM 44701T), isolated from a smear-ripened cheese.</title>
        <authorList>
            <consortium name="US DOE Joint Genome Institute (JGI-PGF)"/>
            <person name="Walter F."/>
            <person name="Albersmeier A."/>
            <person name="Kalinowski J."/>
            <person name="Ruckert C."/>
        </authorList>
    </citation>
    <scope>NUCLEOTIDE SEQUENCE</scope>
    <source>
        <strain evidence="3">JCM 3172</strain>
    </source>
</reference>
<dbReference type="PROSITE" id="PS51257">
    <property type="entry name" value="PROKAR_LIPOPROTEIN"/>
    <property type="match status" value="1"/>
</dbReference>
<feature type="signal peptide" evidence="2">
    <location>
        <begin position="1"/>
        <end position="25"/>
    </location>
</feature>
<dbReference type="EMBL" id="BMQQ01000001">
    <property type="protein sequence ID" value="GGT14327.1"/>
    <property type="molecule type" value="Genomic_DNA"/>
</dbReference>
<evidence type="ECO:0000313" key="3">
    <source>
        <dbReference type="EMBL" id="GGT14327.1"/>
    </source>
</evidence>
<name>A0A918GXB0_9ACTN</name>
<organism evidence="3 4">
    <name type="scientific">Streptomyces purpureus</name>
    <dbReference type="NCBI Taxonomy" id="1951"/>
    <lineage>
        <taxon>Bacteria</taxon>
        <taxon>Bacillati</taxon>
        <taxon>Actinomycetota</taxon>
        <taxon>Actinomycetes</taxon>
        <taxon>Kitasatosporales</taxon>
        <taxon>Streptomycetaceae</taxon>
        <taxon>Streptomyces</taxon>
    </lineage>
</organism>
<feature type="compositionally biased region" description="Low complexity" evidence="1">
    <location>
        <begin position="26"/>
        <end position="41"/>
    </location>
</feature>
<evidence type="ECO:0008006" key="5">
    <source>
        <dbReference type="Google" id="ProtNLM"/>
    </source>
</evidence>
<keyword evidence="4" id="KW-1185">Reference proteome</keyword>
<feature type="compositionally biased region" description="Pro residues" evidence="1">
    <location>
        <begin position="45"/>
        <end position="70"/>
    </location>
</feature>
<gene>
    <name evidence="3" type="ORF">GCM10014713_03730</name>
</gene>
<evidence type="ECO:0000313" key="4">
    <source>
        <dbReference type="Proteomes" id="UP000619486"/>
    </source>
</evidence>
<sequence>MTRRRPLFLPLTVLLLAAAAFGCTAVPGSSPVGPSPIAGPSLVPAGPPLAAPEHFTPPPPPPPPSLPVQPLPHEELASTDPDIPRAPLPTRGDTPPAPPRPKAEEPEQRRRAPDVLRTPPRRQSHHKPHPHRKAHPHHRPAAPKTKKPRPAHSSPKTPPRRSFHMRDLCAASDGVTDPAIVRLCRETYGR</sequence>
<feature type="chain" id="PRO_5038372088" description="Lipoprotein" evidence="2">
    <location>
        <begin position="26"/>
        <end position="190"/>
    </location>
</feature>
<feature type="compositionally biased region" description="Basic and acidic residues" evidence="1">
    <location>
        <begin position="101"/>
        <end position="114"/>
    </location>
</feature>
<protein>
    <recommendedName>
        <fullName evidence="5">Lipoprotein</fullName>
    </recommendedName>
</protein>
<feature type="compositionally biased region" description="Basic residues" evidence="1">
    <location>
        <begin position="119"/>
        <end position="150"/>
    </location>
</feature>
<comment type="caution">
    <text evidence="3">The sequence shown here is derived from an EMBL/GenBank/DDBJ whole genome shotgun (WGS) entry which is preliminary data.</text>
</comment>
<keyword evidence="2" id="KW-0732">Signal</keyword>
<accession>A0A918GXB0</accession>
<dbReference type="AlphaFoldDB" id="A0A918GXB0"/>
<evidence type="ECO:0000256" key="1">
    <source>
        <dbReference type="SAM" id="MobiDB-lite"/>
    </source>
</evidence>